<dbReference type="PRINTS" id="PR00080">
    <property type="entry name" value="SDRFAMILY"/>
</dbReference>
<dbReference type="EMBL" id="AAPI01000005">
    <property type="protein sequence ID" value="EAS46825.1"/>
    <property type="molecule type" value="Genomic_DNA"/>
</dbReference>
<dbReference type="GO" id="GO:0016491">
    <property type="term" value="F:oxidoreductase activity"/>
    <property type="evidence" value="ECO:0007669"/>
    <property type="project" value="UniProtKB-KW"/>
</dbReference>
<dbReference type="PROSITE" id="PS00061">
    <property type="entry name" value="ADH_SHORT"/>
    <property type="match status" value="1"/>
</dbReference>
<dbReference type="PANTHER" id="PTHR24321:SF15">
    <property type="entry name" value="OXIDOREDUCTASE UCPA"/>
    <property type="match status" value="1"/>
</dbReference>
<feature type="non-terminal residue" evidence="3">
    <location>
        <position position="1"/>
    </location>
</feature>
<evidence type="ECO:0000256" key="1">
    <source>
        <dbReference type="ARBA" id="ARBA00006484"/>
    </source>
</evidence>
<comment type="similarity">
    <text evidence="1">Belongs to the short-chain dehydrogenases/reductases (SDR) family.</text>
</comment>
<gene>
    <name evidence="3" type="ORF">GB2207_04274</name>
</gene>
<dbReference type="AlphaFoldDB" id="Q1YQY3"/>
<proteinExistence type="inferred from homology"/>
<accession>Q1YQY3</accession>
<dbReference type="InterPro" id="IPR002347">
    <property type="entry name" value="SDR_fam"/>
</dbReference>
<keyword evidence="4" id="KW-1185">Reference proteome</keyword>
<dbReference type="FunFam" id="3.40.50.720:FF:000084">
    <property type="entry name" value="Short-chain dehydrogenase reductase"/>
    <property type="match status" value="1"/>
</dbReference>
<sequence>ALVTGAAGTLGAEICRGLVSVGASVLITDIQEETGRAVRDELLATGAKAEFIKHNVVDEGEWEAAIKCAVDTFGGLDIVVNTAAIVPMKLLADLDVEEFKQVQDVNVAGTLLGCKHASIAMRPGGVSGRGGSIINLSSVMGLSGSIALASYNASKGAVRLLTKSVAAECAMLGMGIRCNSIHPGIIESDMGTSFLRQLVDLGVAPDMEAAEGGFLAAVPMGESGKPQDVASGIIFLASDASRYMTGAELVIDGGFNAT</sequence>
<dbReference type="InterPro" id="IPR020904">
    <property type="entry name" value="Sc_DH/Rdtase_CS"/>
</dbReference>
<dbReference type="OrthoDB" id="7055074at2"/>
<dbReference type="STRING" id="314287.GB2207_04274"/>
<keyword evidence="2" id="KW-0560">Oxidoreductase</keyword>
<dbReference type="PANTHER" id="PTHR24321">
    <property type="entry name" value="DEHYDROGENASES, SHORT CHAIN"/>
    <property type="match status" value="1"/>
</dbReference>
<reference evidence="3 4" key="1">
    <citation type="submission" date="2006-03" db="EMBL/GenBank/DDBJ databases">
        <authorList>
            <person name="Giovannoni S.J."/>
            <person name="Cho J.-C."/>
            <person name="Ferriera S."/>
            <person name="Johnson J."/>
            <person name="Kravitz S."/>
            <person name="Halpern A."/>
            <person name="Remington K."/>
            <person name="Beeson K."/>
            <person name="Tran B."/>
            <person name="Rogers Y.-H."/>
            <person name="Friedman R."/>
            <person name="Venter J.C."/>
        </authorList>
    </citation>
    <scope>NUCLEOTIDE SEQUENCE [LARGE SCALE GENOMIC DNA]</scope>
    <source>
        <strain evidence="3 4">HTCC2207</strain>
    </source>
</reference>
<evidence type="ECO:0000256" key="2">
    <source>
        <dbReference type="ARBA" id="ARBA00023002"/>
    </source>
</evidence>
<evidence type="ECO:0000313" key="4">
    <source>
        <dbReference type="Proteomes" id="UP000005555"/>
    </source>
</evidence>
<evidence type="ECO:0000313" key="3">
    <source>
        <dbReference type="EMBL" id="EAS46825.1"/>
    </source>
</evidence>
<protein>
    <submittedName>
        <fullName evidence="3">Putative dehydrogenase</fullName>
    </submittedName>
</protein>
<dbReference type="SUPFAM" id="SSF51735">
    <property type="entry name" value="NAD(P)-binding Rossmann-fold domains"/>
    <property type="match status" value="1"/>
</dbReference>
<dbReference type="InterPro" id="IPR036291">
    <property type="entry name" value="NAD(P)-bd_dom_sf"/>
</dbReference>
<organism evidence="3 4">
    <name type="scientific">gamma proteobacterium HTCC2207</name>
    <dbReference type="NCBI Taxonomy" id="314287"/>
    <lineage>
        <taxon>Bacteria</taxon>
        <taxon>Pseudomonadati</taxon>
        <taxon>Pseudomonadota</taxon>
        <taxon>Gammaproteobacteria</taxon>
        <taxon>Cellvibrionales</taxon>
        <taxon>Porticoccaceae</taxon>
        <taxon>SAR92 clade</taxon>
    </lineage>
</organism>
<dbReference type="Proteomes" id="UP000005555">
    <property type="component" value="Unassembled WGS sequence"/>
</dbReference>
<dbReference type="eggNOG" id="COG1028">
    <property type="taxonomic scope" value="Bacteria"/>
</dbReference>
<comment type="caution">
    <text evidence="3">The sequence shown here is derived from an EMBL/GenBank/DDBJ whole genome shotgun (WGS) entry which is preliminary data.</text>
</comment>
<dbReference type="Gene3D" id="3.40.50.720">
    <property type="entry name" value="NAD(P)-binding Rossmann-like Domain"/>
    <property type="match status" value="1"/>
</dbReference>
<dbReference type="Pfam" id="PF13561">
    <property type="entry name" value="adh_short_C2"/>
    <property type="match status" value="1"/>
</dbReference>
<dbReference type="HOGENOM" id="CLU_1075621_0_0_6"/>
<name>Q1YQY3_9GAMM</name>
<dbReference type="PRINTS" id="PR00081">
    <property type="entry name" value="GDHRDH"/>
</dbReference>